<dbReference type="AlphaFoldDB" id="A0A9D0YNZ0"/>
<evidence type="ECO:0000256" key="1">
    <source>
        <dbReference type="SAM" id="SignalP"/>
    </source>
</evidence>
<dbReference type="InterPro" id="IPR019613">
    <property type="entry name" value="DUF4198"/>
</dbReference>
<dbReference type="Proteomes" id="UP000606463">
    <property type="component" value="Unassembled WGS sequence"/>
</dbReference>
<keyword evidence="1" id="KW-0732">Signal</keyword>
<name>A0A9D0YNZ0_AQUAO</name>
<dbReference type="Pfam" id="PF10670">
    <property type="entry name" value="DUF4198"/>
    <property type="match status" value="1"/>
</dbReference>
<comment type="caution">
    <text evidence="2">The sequence shown here is derived from an EMBL/GenBank/DDBJ whole genome shotgun (WGS) entry which is preliminary data.</text>
</comment>
<evidence type="ECO:0000313" key="3">
    <source>
        <dbReference type="Proteomes" id="UP000606463"/>
    </source>
</evidence>
<sequence length="251" mass="28185">MKKLAPSLLFLGLSLAHAHFVTLIPESDTVRKPTVKVETLFTHPAEGYPSMPYQIEKSAVFKSGKEYPLKWKVSYIPASPEGGGKVEKYTSQVSLLGPGVYQVVVWQKPYYEPAEGVYIKQLAKVYISAFGWEEGWDKPIGAKVEIVPLTRPFGIWEGNSFVGRVLKDGKPLKGARVEIEYYNTGGVKYPNEVLYTQVVKTDENGVFVYTIPWSGWWGFSVITEGGEYNGHPLELDGVLWIYAYPKPKEVK</sequence>
<dbReference type="EMBL" id="DQVE01000007">
    <property type="protein sequence ID" value="HIP97889.1"/>
    <property type="molecule type" value="Genomic_DNA"/>
</dbReference>
<feature type="signal peptide" evidence="1">
    <location>
        <begin position="1"/>
        <end position="18"/>
    </location>
</feature>
<protein>
    <submittedName>
        <fullName evidence="2">DUF4198 domain-containing protein</fullName>
    </submittedName>
</protein>
<gene>
    <name evidence="2" type="ORF">EYH37_00765</name>
</gene>
<evidence type="ECO:0000313" key="2">
    <source>
        <dbReference type="EMBL" id="HIP97889.1"/>
    </source>
</evidence>
<feature type="chain" id="PRO_5038931764" evidence="1">
    <location>
        <begin position="19"/>
        <end position="251"/>
    </location>
</feature>
<organism evidence="2 3">
    <name type="scientific">Aquifex aeolicus</name>
    <dbReference type="NCBI Taxonomy" id="63363"/>
    <lineage>
        <taxon>Bacteria</taxon>
        <taxon>Pseudomonadati</taxon>
        <taxon>Aquificota</taxon>
        <taxon>Aquificia</taxon>
        <taxon>Aquificales</taxon>
        <taxon>Aquificaceae</taxon>
        <taxon>Aquifex</taxon>
    </lineage>
</organism>
<proteinExistence type="predicted"/>
<accession>A0A9D0YNZ0</accession>
<reference evidence="2" key="1">
    <citation type="journal article" date="2020" name="ISME J.">
        <title>Gammaproteobacteria mediating utilization of methyl-, sulfur- and petroleum organic compounds in deep ocean hydrothermal plumes.</title>
        <authorList>
            <person name="Zhou Z."/>
            <person name="Liu Y."/>
            <person name="Pan J."/>
            <person name="Cron B.R."/>
            <person name="Toner B.M."/>
            <person name="Anantharaman K."/>
            <person name="Breier J.A."/>
            <person name="Dick G.J."/>
            <person name="Li M."/>
        </authorList>
    </citation>
    <scope>NUCLEOTIDE SEQUENCE</scope>
    <source>
        <strain evidence="2">SZUA-1501</strain>
    </source>
</reference>